<protein>
    <recommendedName>
        <fullName evidence="2">Photolyase/cryptochrome alpha/beta domain-containing protein</fullName>
    </recommendedName>
</protein>
<dbReference type="Gene3D" id="3.40.50.620">
    <property type="entry name" value="HUPs"/>
    <property type="match status" value="1"/>
</dbReference>
<name>Q4JMI9_9BACT</name>
<dbReference type="InterPro" id="IPR014729">
    <property type="entry name" value="Rossmann-like_a/b/a_fold"/>
</dbReference>
<dbReference type="SUPFAM" id="SSF52425">
    <property type="entry name" value="Cryptochrome/photolyase, N-terminal domain"/>
    <property type="match status" value="1"/>
</dbReference>
<accession>Q4JMI9</accession>
<proteinExistence type="predicted"/>
<sequence length="145" mass="16459">MADLIWLNEDGLRRTHPVFTVAGSGAAAVFVWERGYFETCHIGLKRQLFIYETLAEIGVELFEGRPETVLPRLARERGIGRVLVPSSPNPEIIRRVAALRLAMPDVSVETVEDTPFVTPAREPDLGRFFRYWNKVRKSAMRPHGV</sequence>
<evidence type="ECO:0008006" key="2">
    <source>
        <dbReference type="Google" id="ProtNLM"/>
    </source>
</evidence>
<reference evidence="1" key="1">
    <citation type="journal article" date="2005" name="PLoS Biol.">
        <title>New insights into metabolic properties of marine bacteria encoding proteorhodopsins.</title>
        <authorList>
            <person name="Sabehi G."/>
            <person name="Loy A."/>
            <person name="Jung K.H."/>
            <person name="Partha R."/>
            <person name="Spudich J.L."/>
            <person name="Isaacson T."/>
            <person name="Hirschberg J."/>
            <person name="Wagner M."/>
            <person name="Beja O."/>
        </authorList>
    </citation>
    <scope>NUCLEOTIDE SEQUENCE</scope>
</reference>
<organism evidence="1">
    <name type="scientific">uncultured bacterium BAC17H8</name>
    <dbReference type="NCBI Taxonomy" id="332980"/>
    <lineage>
        <taxon>Bacteria</taxon>
        <taxon>environmental samples</taxon>
    </lineage>
</organism>
<dbReference type="EMBL" id="DQ068068">
    <property type="protein sequence ID" value="AAY87324.1"/>
    <property type="molecule type" value="Genomic_DNA"/>
</dbReference>
<dbReference type="InterPro" id="IPR036155">
    <property type="entry name" value="Crypto/Photolyase_N_sf"/>
</dbReference>
<evidence type="ECO:0000313" key="1">
    <source>
        <dbReference type="EMBL" id="AAY87324.1"/>
    </source>
</evidence>
<dbReference type="AlphaFoldDB" id="Q4JMI9"/>